<dbReference type="AlphaFoldDB" id="B3CI04"/>
<keyword evidence="4" id="KW-1003">Cell membrane</keyword>
<dbReference type="InterPro" id="IPR003594">
    <property type="entry name" value="HATPase_dom"/>
</dbReference>
<dbReference type="CDD" id="cd00075">
    <property type="entry name" value="HATPase"/>
    <property type="match status" value="1"/>
</dbReference>
<keyword evidence="7 11" id="KW-0812">Transmembrane</keyword>
<evidence type="ECO:0000256" key="4">
    <source>
        <dbReference type="ARBA" id="ARBA00022475"/>
    </source>
</evidence>
<dbReference type="Gene3D" id="1.10.287.130">
    <property type="match status" value="1"/>
</dbReference>
<comment type="subcellular location">
    <subcellularLocation>
        <location evidence="2">Cell membrane</location>
        <topology evidence="2">Multi-pass membrane protein</topology>
    </subcellularLocation>
</comment>
<evidence type="ECO:0000256" key="1">
    <source>
        <dbReference type="ARBA" id="ARBA00000085"/>
    </source>
</evidence>
<dbReference type="STRING" id="471870.BACINT_03089"/>
<evidence type="ECO:0000256" key="10">
    <source>
        <dbReference type="ARBA" id="ARBA00023136"/>
    </source>
</evidence>
<evidence type="ECO:0000256" key="8">
    <source>
        <dbReference type="ARBA" id="ARBA00022777"/>
    </source>
</evidence>
<feature type="domain" description="Histidine kinase" evidence="12">
    <location>
        <begin position="310"/>
        <end position="525"/>
    </location>
</feature>
<dbReference type="SMART" id="SM00387">
    <property type="entry name" value="HATPase_c"/>
    <property type="match status" value="1"/>
</dbReference>
<evidence type="ECO:0000256" key="6">
    <source>
        <dbReference type="ARBA" id="ARBA00022679"/>
    </source>
</evidence>
<dbReference type="Pfam" id="PF02518">
    <property type="entry name" value="HATPase_c"/>
    <property type="match status" value="1"/>
</dbReference>
<dbReference type="PANTHER" id="PTHR45453">
    <property type="entry name" value="PHOSPHATE REGULON SENSOR PROTEIN PHOR"/>
    <property type="match status" value="1"/>
</dbReference>
<dbReference type="eggNOG" id="COG2205">
    <property type="taxonomic scope" value="Bacteria"/>
</dbReference>
<reference evidence="13 14" key="2">
    <citation type="submission" date="2008-04" db="EMBL/GenBank/DDBJ databases">
        <authorList>
            <person name="Fulton L."/>
            <person name="Clifton S."/>
            <person name="Fulton B."/>
            <person name="Xu J."/>
            <person name="Minx P."/>
            <person name="Pepin K.H."/>
            <person name="Johnson M."/>
            <person name="Thiruvilangam P."/>
            <person name="Bhonagiri V."/>
            <person name="Nash W.E."/>
            <person name="Mardis E.R."/>
            <person name="Wilson R.K."/>
        </authorList>
    </citation>
    <scope>NUCLEOTIDE SEQUENCE [LARGE SCALE GENOMIC DNA]</scope>
    <source>
        <strain evidence="13 14">DSM 17393</strain>
    </source>
</reference>
<dbReference type="Proteomes" id="UP000004596">
    <property type="component" value="Unassembled WGS sequence"/>
</dbReference>
<dbReference type="GO" id="GO:0005886">
    <property type="term" value="C:plasma membrane"/>
    <property type="evidence" value="ECO:0007669"/>
    <property type="project" value="UniProtKB-SubCell"/>
</dbReference>
<dbReference type="FunFam" id="3.30.565.10:FF:000006">
    <property type="entry name" value="Sensor histidine kinase WalK"/>
    <property type="match status" value="1"/>
</dbReference>
<dbReference type="InterPro" id="IPR005467">
    <property type="entry name" value="His_kinase_dom"/>
</dbReference>
<protein>
    <recommendedName>
        <fullName evidence="3">histidine kinase</fullName>
        <ecNumber evidence="3">2.7.13.3</ecNumber>
    </recommendedName>
</protein>
<organism evidence="13 14">
    <name type="scientific">Bacteroides intestinalis DSM 17393</name>
    <dbReference type="NCBI Taxonomy" id="471870"/>
    <lineage>
        <taxon>Bacteria</taxon>
        <taxon>Pseudomonadati</taxon>
        <taxon>Bacteroidota</taxon>
        <taxon>Bacteroidia</taxon>
        <taxon>Bacteroidales</taxon>
        <taxon>Bacteroidaceae</taxon>
        <taxon>Bacteroides</taxon>
    </lineage>
</organism>
<evidence type="ECO:0000259" key="12">
    <source>
        <dbReference type="PROSITE" id="PS50109"/>
    </source>
</evidence>
<gene>
    <name evidence="13" type="ORF">BACINT_03089</name>
</gene>
<dbReference type="InterPro" id="IPR003661">
    <property type="entry name" value="HisK_dim/P_dom"/>
</dbReference>
<evidence type="ECO:0000313" key="14">
    <source>
        <dbReference type="Proteomes" id="UP000004596"/>
    </source>
</evidence>
<keyword evidence="6" id="KW-0808">Transferase</keyword>
<evidence type="ECO:0000256" key="11">
    <source>
        <dbReference type="SAM" id="Phobius"/>
    </source>
</evidence>
<dbReference type="GO" id="GO:0000155">
    <property type="term" value="F:phosphorelay sensor kinase activity"/>
    <property type="evidence" value="ECO:0007669"/>
    <property type="project" value="InterPro"/>
</dbReference>
<dbReference type="InterPro" id="IPR036890">
    <property type="entry name" value="HATPase_C_sf"/>
</dbReference>
<keyword evidence="5" id="KW-0597">Phosphoprotein</keyword>
<proteinExistence type="predicted"/>
<dbReference type="SUPFAM" id="SSF47384">
    <property type="entry name" value="Homodimeric domain of signal transducing histidine kinase"/>
    <property type="match status" value="1"/>
</dbReference>
<keyword evidence="9 11" id="KW-1133">Transmembrane helix</keyword>
<dbReference type="InterPro" id="IPR036097">
    <property type="entry name" value="HisK_dim/P_sf"/>
</dbReference>
<dbReference type="SMART" id="SM00388">
    <property type="entry name" value="HisKA"/>
    <property type="match status" value="1"/>
</dbReference>
<dbReference type="GO" id="GO:0016036">
    <property type="term" value="P:cellular response to phosphate starvation"/>
    <property type="evidence" value="ECO:0007669"/>
    <property type="project" value="TreeGrafter"/>
</dbReference>
<evidence type="ECO:0000256" key="5">
    <source>
        <dbReference type="ARBA" id="ARBA00022553"/>
    </source>
</evidence>
<dbReference type="PRINTS" id="PR00344">
    <property type="entry name" value="BCTRLSENSOR"/>
</dbReference>
<dbReference type="SUPFAM" id="SSF55874">
    <property type="entry name" value="ATPase domain of HSP90 chaperone/DNA topoisomerase II/histidine kinase"/>
    <property type="match status" value="1"/>
</dbReference>
<feature type="transmembrane region" description="Helical" evidence="11">
    <location>
        <begin position="21"/>
        <end position="41"/>
    </location>
</feature>
<feature type="transmembrane region" description="Helical" evidence="11">
    <location>
        <begin position="269"/>
        <end position="289"/>
    </location>
</feature>
<sequence>MKVLLKEALKRGTIMERRIKIVWIFSIVAMLLITCGQAYWLRNQYQYMNDEQINDIYDRILQTTQQYDSIRAPQPKKVLSSSNMFFYQLSKSIDLEARTTIDELILGVLKGRELESVGQVNIETLKIEQQDSASTDDKEREAKRREWALALDTLLPEERIIVKDSFKINMSDKDAPNLNSIINLYRLELDIPFALQQFDSLLAIRLDEQMFTTHLVVSEDSTYQWNAELKRQGTLFNPYIEVSYPYNPLKHQLLLVTVKVSPHAVLVRMGWQLSGSICLIFLLGLCLLFQIKTILKQRRIDELRKSFVNTMIHELKRPVQALKMCIAFLNDKSLRMDEKAMDEVIHDSMSELDNLSAYLSKLRDMTRADDEHTQLSVRTFDIKASLEKLVRLCHIPEDKDVSIETHFSTETLVTADPVHVSNIISNLIENAVKYSGTSVHVVVDCLLQDHQLLIRVSDDGIGIPVSEQNRVFDKFYRGSNLPDRSLPGIGLGLSYVKLLVEAHHGTISLNSQAGKGTTIEINIPQ</sequence>
<keyword evidence="8 13" id="KW-0418">Kinase</keyword>
<evidence type="ECO:0000313" key="13">
    <source>
        <dbReference type="EMBL" id="EDV03963.1"/>
    </source>
</evidence>
<comment type="catalytic activity">
    <reaction evidence="1">
        <text>ATP + protein L-histidine = ADP + protein N-phospho-L-histidine.</text>
        <dbReference type="EC" id="2.7.13.3"/>
    </reaction>
</comment>
<dbReference type="EC" id="2.7.13.3" evidence="3"/>
<dbReference type="InterPro" id="IPR004358">
    <property type="entry name" value="Sig_transdc_His_kin-like_C"/>
</dbReference>
<dbReference type="EMBL" id="ABJL02000008">
    <property type="protein sequence ID" value="EDV03963.1"/>
    <property type="molecule type" value="Genomic_DNA"/>
</dbReference>
<evidence type="ECO:0000256" key="9">
    <source>
        <dbReference type="ARBA" id="ARBA00022989"/>
    </source>
</evidence>
<evidence type="ECO:0000256" key="7">
    <source>
        <dbReference type="ARBA" id="ARBA00022692"/>
    </source>
</evidence>
<reference evidence="13 14" key="1">
    <citation type="submission" date="2008-04" db="EMBL/GenBank/DDBJ databases">
        <title>Draft genome sequence of Bacteroides intestinalis (DSM 17393).</title>
        <authorList>
            <person name="Sudarsanam P."/>
            <person name="Ley R."/>
            <person name="Guruge J."/>
            <person name="Turnbaugh P.J."/>
            <person name="Mahowald M."/>
            <person name="Liep D."/>
            <person name="Gordon J."/>
        </authorList>
    </citation>
    <scope>NUCLEOTIDE SEQUENCE [LARGE SCALE GENOMIC DNA]</scope>
    <source>
        <strain evidence="13 14">DSM 17393</strain>
    </source>
</reference>
<name>B3CI04_9BACE</name>
<dbReference type="PROSITE" id="PS50109">
    <property type="entry name" value="HIS_KIN"/>
    <property type="match status" value="1"/>
</dbReference>
<evidence type="ECO:0000256" key="3">
    <source>
        <dbReference type="ARBA" id="ARBA00012438"/>
    </source>
</evidence>
<comment type="caution">
    <text evidence="13">The sequence shown here is derived from an EMBL/GenBank/DDBJ whole genome shotgun (WGS) entry which is preliminary data.</text>
</comment>
<dbReference type="PANTHER" id="PTHR45453:SF2">
    <property type="entry name" value="HISTIDINE KINASE"/>
    <property type="match status" value="1"/>
</dbReference>
<evidence type="ECO:0000256" key="2">
    <source>
        <dbReference type="ARBA" id="ARBA00004651"/>
    </source>
</evidence>
<keyword evidence="10 11" id="KW-0472">Membrane</keyword>
<dbReference type="Gene3D" id="3.30.565.10">
    <property type="entry name" value="Histidine kinase-like ATPase, C-terminal domain"/>
    <property type="match status" value="1"/>
</dbReference>
<dbReference type="GO" id="GO:0004721">
    <property type="term" value="F:phosphoprotein phosphatase activity"/>
    <property type="evidence" value="ECO:0007669"/>
    <property type="project" value="TreeGrafter"/>
</dbReference>
<dbReference type="InterPro" id="IPR050351">
    <property type="entry name" value="BphY/WalK/GraS-like"/>
</dbReference>
<accession>B3CI04</accession>